<evidence type="ECO:0000313" key="3">
    <source>
        <dbReference type="Proteomes" id="UP000016496"/>
    </source>
</evidence>
<dbReference type="RefSeq" id="WP_021644113.1">
    <property type="nucleotide sequence ID" value="NZ_KE993064.1"/>
</dbReference>
<proteinExistence type="predicted"/>
<dbReference type="PATRIC" id="fig|1321819.3.peg.690"/>
<keyword evidence="1" id="KW-0732">Signal</keyword>
<comment type="caution">
    <text evidence="2">The sequence shown here is derived from an EMBL/GenBank/DDBJ whole genome shotgun (WGS) entry which is preliminary data.</text>
</comment>
<feature type="signal peptide" evidence="1">
    <location>
        <begin position="1"/>
        <end position="28"/>
    </location>
</feature>
<feature type="chain" id="PRO_5004624502" description="Lipoprotein" evidence="1">
    <location>
        <begin position="29"/>
        <end position="188"/>
    </location>
</feature>
<dbReference type="EMBL" id="AWSV01000046">
    <property type="protein sequence ID" value="ERI86870.1"/>
    <property type="molecule type" value="Genomic_DNA"/>
</dbReference>
<evidence type="ECO:0000313" key="2">
    <source>
        <dbReference type="EMBL" id="ERI86870.1"/>
    </source>
</evidence>
<reference evidence="2 3" key="1">
    <citation type="submission" date="2013-08" db="EMBL/GenBank/DDBJ databases">
        <authorList>
            <person name="Weinstock G."/>
            <person name="Sodergren E."/>
            <person name="Wylie T."/>
            <person name="Fulton L."/>
            <person name="Fulton R."/>
            <person name="Fronick C."/>
            <person name="O'Laughlin M."/>
            <person name="Godfrey J."/>
            <person name="Miner T."/>
            <person name="Herter B."/>
            <person name="Appelbaum E."/>
            <person name="Cordes M."/>
            <person name="Lek S."/>
            <person name="Wollam A."/>
            <person name="Pepin K.H."/>
            <person name="Palsikar V.B."/>
            <person name="Mitreva M."/>
            <person name="Wilson R.K."/>
        </authorList>
    </citation>
    <scope>NUCLEOTIDE SEQUENCE [LARGE SCALE GENOMIC DNA]</scope>
    <source>
        <strain evidence="2 3">F0041</strain>
    </source>
</reference>
<dbReference type="OrthoDB" id="1082852at2"/>
<gene>
    <name evidence="2" type="ORF">HMPREF1981_00743</name>
</gene>
<organism evidence="2 3">
    <name type="scientific">Bacteroides pyogenes F0041</name>
    <dbReference type="NCBI Taxonomy" id="1321819"/>
    <lineage>
        <taxon>Bacteria</taxon>
        <taxon>Pseudomonadati</taxon>
        <taxon>Bacteroidota</taxon>
        <taxon>Bacteroidia</taxon>
        <taxon>Bacteroidales</taxon>
        <taxon>Bacteroidaceae</taxon>
        <taxon>Bacteroides</taxon>
    </lineage>
</organism>
<evidence type="ECO:0000256" key="1">
    <source>
        <dbReference type="SAM" id="SignalP"/>
    </source>
</evidence>
<dbReference type="HOGENOM" id="CLU_120947_0_0_10"/>
<dbReference type="PROSITE" id="PS51257">
    <property type="entry name" value="PROKAR_LIPOPROTEIN"/>
    <property type="match status" value="1"/>
</dbReference>
<dbReference type="Proteomes" id="UP000016496">
    <property type="component" value="Unassembled WGS sequence"/>
</dbReference>
<accession>U2CQR1</accession>
<dbReference type="AlphaFoldDB" id="U2CQR1"/>
<protein>
    <recommendedName>
        <fullName evidence="4">Lipoprotein</fullName>
    </recommendedName>
</protein>
<evidence type="ECO:0008006" key="4">
    <source>
        <dbReference type="Google" id="ProtNLM"/>
    </source>
</evidence>
<name>U2CQR1_9BACE</name>
<sequence length="188" mass="20742">MKTTHFLASTVKAAFALAAVFTLSFAIASCSKDDDNEPKVPANTIVLDGVTMPVTDAGIDEVELNKGNYEIILFVSEKKGIKIMAGKEYHNGKTINLTKKEPEHDGWYWSVECYNPEKIFDTYGEPGSSYPVFMSGTLYVKHLGSEGGKPVFEIVLKNGKVKGEGEYGDGKEHTVSINWKGSLRFDDY</sequence>